<dbReference type="EMBL" id="JBHSRS010000014">
    <property type="protein sequence ID" value="MFC6280834.1"/>
    <property type="molecule type" value="Genomic_DNA"/>
</dbReference>
<dbReference type="Pfam" id="PF02746">
    <property type="entry name" value="MR_MLE_N"/>
    <property type="match status" value="1"/>
</dbReference>
<evidence type="ECO:0000256" key="3">
    <source>
        <dbReference type="ARBA" id="ARBA00023235"/>
    </source>
</evidence>
<dbReference type="SFLD" id="SFLDS00001">
    <property type="entry name" value="Enolase"/>
    <property type="match status" value="1"/>
</dbReference>
<evidence type="ECO:0000256" key="2">
    <source>
        <dbReference type="ARBA" id="ARBA00022723"/>
    </source>
</evidence>
<dbReference type="InterPro" id="IPR013342">
    <property type="entry name" value="Mandelate_racemase_C"/>
</dbReference>
<dbReference type="Proteomes" id="UP001596270">
    <property type="component" value="Unassembled WGS sequence"/>
</dbReference>
<evidence type="ECO:0000259" key="4">
    <source>
        <dbReference type="SMART" id="SM00922"/>
    </source>
</evidence>
<dbReference type="SFLD" id="SFLDG00180">
    <property type="entry name" value="muconate_cycloisomerase"/>
    <property type="match status" value="1"/>
</dbReference>
<comment type="caution">
    <text evidence="5">The sequence shown here is derived from an EMBL/GenBank/DDBJ whole genome shotgun (WGS) entry which is preliminary data.</text>
</comment>
<dbReference type="InterPro" id="IPR029017">
    <property type="entry name" value="Enolase-like_N"/>
</dbReference>
<keyword evidence="3" id="KW-0413">Isomerase</keyword>
<name>A0ABW1TTA7_9BURK</name>
<dbReference type="PANTHER" id="PTHR48073">
    <property type="entry name" value="O-SUCCINYLBENZOATE SYNTHASE-RELATED"/>
    <property type="match status" value="1"/>
</dbReference>
<comment type="similarity">
    <text evidence="1">Belongs to the mandelate racemase/muconate lactonizing enzyme family.</text>
</comment>
<evidence type="ECO:0000313" key="5">
    <source>
        <dbReference type="EMBL" id="MFC6280834.1"/>
    </source>
</evidence>
<reference evidence="6" key="1">
    <citation type="journal article" date="2019" name="Int. J. Syst. Evol. Microbiol.">
        <title>The Global Catalogue of Microorganisms (GCM) 10K type strain sequencing project: providing services to taxonomists for standard genome sequencing and annotation.</title>
        <authorList>
            <consortium name="The Broad Institute Genomics Platform"/>
            <consortium name="The Broad Institute Genome Sequencing Center for Infectious Disease"/>
            <person name="Wu L."/>
            <person name="Ma J."/>
        </authorList>
    </citation>
    <scope>NUCLEOTIDE SEQUENCE [LARGE SCALE GENOMIC DNA]</scope>
    <source>
        <strain evidence="6">CCUG 39402</strain>
    </source>
</reference>
<feature type="domain" description="Mandelate racemase/muconate lactonizing enzyme C-terminal" evidence="4">
    <location>
        <begin position="139"/>
        <end position="236"/>
    </location>
</feature>
<proteinExistence type="inferred from homology"/>
<dbReference type="Gene3D" id="3.20.20.120">
    <property type="entry name" value="Enolase-like C-terminal domain"/>
    <property type="match status" value="1"/>
</dbReference>
<dbReference type="SUPFAM" id="SSF51604">
    <property type="entry name" value="Enolase C-terminal domain-like"/>
    <property type="match status" value="1"/>
</dbReference>
<dbReference type="Pfam" id="PF13378">
    <property type="entry name" value="MR_MLE_C"/>
    <property type="match status" value="1"/>
</dbReference>
<dbReference type="Gene3D" id="3.30.390.10">
    <property type="entry name" value="Enolase-like, N-terminal domain"/>
    <property type="match status" value="1"/>
</dbReference>
<gene>
    <name evidence="5" type="ORF">ACFQND_06270</name>
</gene>
<evidence type="ECO:0000256" key="1">
    <source>
        <dbReference type="ARBA" id="ARBA00008031"/>
    </source>
</evidence>
<sequence length="361" mass="38524">MRLAAHSLHTYSLPYERPVRWSDIVEESAQFILLRLDSDTGHTGVAEMTIKPTWTGASLGGLVAALQDVFLPMLKTLDIADIALVRSRMDGIPENHAAKALVDNALWDLSAAVAGVPLYKSWGGAQSVPVSFTVTRQAPEKMAAEAVEMVEKYGFQTLKIKGGQGLKADVDVLQQLRAAMGAKVRLYVDSNGAYPMADGPAYVRAMSDAGAEVVEDPCVLSPDAAFTQLQQSTQTPVLVDFGCWSPRDTRLFITAGARAFSLKPGRFGLSDTRAMSQLANAAGCKTVVGMFGESVIGTLAALQLSSTLPASSLPAETTWFLSMTEQVTGQALTIKNGAINLPQASGSAALIDWKRLKNFSN</sequence>
<keyword evidence="6" id="KW-1185">Reference proteome</keyword>
<dbReference type="SUPFAM" id="SSF54826">
    <property type="entry name" value="Enolase N-terminal domain-like"/>
    <property type="match status" value="1"/>
</dbReference>
<keyword evidence="2" id="KW-0479">Metal-binding</keyword>
<dbReference type="SMART" id="SM00922">
    <property type="entry name" value="MR_MLE"/>
    <property type="match status" value="1"/>
</dbReference>
<organism evidence="5 6">
    <name type="scientific">Polaromonas aquatica</name>
    <dbReference type="NCBI Taxonomy" id="332657"/>
    <lineage>
        <taxon>Bacteria</taxon>
        <taxon>Pseudomonadati</taxon>
        <taxon>Pseudomonadota</taxon>
        <taxon>Betaproteobacteria</taxon>
        <taxon>Burkholderiales</taxon>
        <taxon>Comamonadaceae</taxon>
        <taxon>Polaromonas</taxon>
    </lineage>
</organism>
<dbReference type="RefSeq" id="WP_371437656.1">
    <property type="nucleotide sequence ID" value="NZ_JBHSRS010000014.1"/>
</dbReference>
<evidence type="ECO:0000313" key="6">
    <source>
        <dbReference type="Proteomes" id="UP001596270"/>
    </source>
</evidence>
<protein>
    <submittedName>
        <fullName evidence="5">Mandelate racemase/muconate lactonizing enzyme family protein</fullName>
    </submittedName>
</protein>
<dbReference type="InterPro" id="IPR036849">
    <property type="entry name" value="Enolase-like_C_sf"/>
</dbReference>
<dbReference type="InterPro" id="IPR029065">
    <property type="entry name" value="Enolase_C-like"/>
</dbReference>
<dbReference type="PANTHER" id="PTHR48073:SF2">
    <property type="entry name" value="O-SUCCINYLBENZOATE SYNTHASE"/>
    <property type="match status" value="1"/>
</dbReference>
<dbReference type="InterPro" id="IPR013341">
    <property type="entry name" value="Mandelate_racemase_N_dom"/>
</dbReference>
<accession>A0ABW1TTA7</accession>